<dbReference type="OrthoDB" id="9787435at2"/>
<evidence type="ECO:0000313" key="4">
    <source>
        <dbReference type="Proteomes" id="UP000324298"/>
    </source>
</evidence>
<feature type="domain" description="Enoyl reductase (ER)" evidence="2">
    <location>
        <begin position="10"/>
        <end position="306"/>
    </location>
</feature>
<dbReference type="SMART" id="SM00829">
    <property type="entry name" value="PKS_ER"/>
    <property type="match status" value="1"/>
</dbReference>
<sequence>MKAVRIHAYGGPEALVYEDAPLPQPGKDEILVRVHAAAVNPVDWKIREGHLKGMLDSRLPLIMGWDVSGTVEAVGPEVVRFKVGDEVFSRPDIARDGAYAEFIVIRENEAAFKPQSIDHLHAAAIPLAGLTACKSLFAAAKLSAGQTILIHGAAGGVGTYAVQLAKWKGAHVIATASERNHDYLRELGADEVIAYQNVRFEDKVRDVDVVFDTIGGETQTRSWNVVKQGGVLVSIVSPPSQEEAVAHGVRPEFVFIQPDAAELSALAKLVDSGKLRVMVEAVLPLAEARRAQELSQNGHTRGKIVLKVR</sequence>
<dbReference type="Gene3D" id="3.90.180.10">
    <property type="entry name" value="Medium-chain alcohol dehydrogenases, catalytic domain"/>
    <property type="match status" value="1"/>
</dbReference>
<dbReference type="GO" id="GO:0016491">
    <property type="term" value="F:oxidoreductase activity"/>
    <property type="evidence" value="ECO:0007669"/>
    <property type="project" value="UniProtKB-KW"/>
</dbReference>
<protein>
    <submittedName>
        <fullName evidence="3">NADP-dependent oxidoreductase</fullName>
    </submittedName>
</protein>
<dbReference type="Pfam" id="PF13602">
    <property type="entry name" value="ADH_zinc_N_2"/>
    <property type="match status" value="1"/>
</dbReference>
<dbReference type="EMBL" id="SRSD01000001">
    <property type="protein sequence ID" value="KAA0895482.1"/>
    <property type="molecule type" value="Genomic_DNA"/>
</dbReference>
<dbReference type="InterPro" id="IPR020843">
    <property type="entry name" value="ER"/>
</dbReference>
<dbReference type="InterPro" id="IPR050700">
    <property type="entry name" value="YIM1/Zinc_Alcohol_DH_Fams"/>
</dbReference>
<keyword evidence="4" id="KW-1185">Reference proteome</keyword>
<dbReference type="InterPro" id="IPR002364">
    <property type="entry name" value="Quin_OxRdtase/zeta-crystal_CS"/>
</dbReference>
<dbReference type="Proteomes" id="UP000324298">
    <property type="component" value="Unassembled WGS sequence"/>
</dbReference>
<dbReference type="CDD" id="cd05289">
    <property type="entry name" value="MDR_like_2"/>
    <property type="match status" value="1"/>
</dbReference>
<dbReference type="Pfam" id="PF08240">
    <property type="entry name" value="ADH_N"/>
    <property type="match status" value="1"/>
</dbReference>
<evidence type="ECO:0000313" key="3">
    <source>
        <dbReference type="EMBL" id="KAA0895482.1"/>
    </source>
</evidence>
<name>A0A5A9XQR3_9BACT</name>
<dbReference type="GO" id="GO:0008270">
    <property type="term" value="F:zinc ion binding"/>
    <property type="evidence" value="ECO:0007669"/>
    <property type="project" value="InterPro"/>
</dbReference>
<dbReference type="AlphaFoldDB" id="A0A5A9XQR3"/>
<gene>
    <name evidence="3" type="ORF">ET418_01075</name>
</gene>
<evidence type="ECO:0000259" key="2">
    <source>
        <dbReference type="SMART" id="SM00829"/>
    </source>
</evidence>
<dbReference type="PANTHER" id="PTHR11695">
    <property type="entry name" value="ALCOHOL DEHYDROGENASE RELATED"/>
    <property type="match status" value="1"/>
</dbReference>
<dbReference type="Gene3D" id="3.40.50.720">
    <property type="entry name" value="NAD(P)-binding Rossmann-like Domain"/>
    <property type="match status" value="1"/>
</dbReference>
<keyword evidence="1" id="KW-0560">Oxidoreductase</keyword>
<proteinExistence type="predicted"/>
<dbReference type="InterPro" id="IPR011032">
    <property type="entry name" value="GroES-like_sf"/>
</dbReference>
<dbReference type="PANTHER" id="PTHR11695:SF294">
    <property type="entry name" value="RETICULON-4-INTERACTING PROTEIN 1, MITOCHONDRIAL"/>
    <property type="match status" value="1"/>
</dbReference>
<organism evidence="3 4">
    <name type="scientific">Oryzomonas rubra</name>
    <dbReference type="NCBI Taxonomy" id="2509454"/>
    <lineage>
        <taxon>Bacteria</taxon>
        <taxon>Pseudomonadati</taxon>
        <taxon>Thermodesulfobacteriota</taxon>
        <taxon>Desulfuromonadia</taxon>
        <taxon>Geobacterales</taxon>
        <taxon>Geobacteraceae</taxon>
        <taxon>Oryzomonas</taxon>
    </lineage>
</organism>
<dbReference type="SUPFAM" id="SSF51735">
    <property type="entry name" value="NAD(P)-binding Rossmann-fold domains"/>
    <property type="match status" value="1"/>
</dbReference>
<dbReference type="SUPFAM" id="SSF50129">
    <property type="entry name" value="GroES-like"/>
    <property type="match status" value="1"/>
</dbReference>
<dbReference type="PROSITE" id="PS01162">
    <property type="entry name" value="QOR_ZETA_CRYSTAL"/>
    <property type="match status" value="1"/>
</dbReference>
<comment type="caution">
    <text evidence="3">The sequence shown here is derived from an EMBL/GenBank/DDBJ whole genome shotgun (WGS) entry which is preliminary data.</text>
</comment>
<dbReference type="InterPro" id="IPR013154">
    <property type="entry name" value="ADH-like_N"/>
</dbReference>
<evidence type="ECO:0000256" key="1">
    <source>
        <dbReference type="ARBA" id="ARBA00023002"/>
    </source>
</evidence>
<reference evidence="3 4" key="1">
    <citation type="submission" date="2019-04" db="EMBL/GenBank/DDBJ databases">
        <title>Geobacter ruber sp. nov., ferric-reducing bacteria isolated from paddy soil.</title>
        <authorList>
            <person name="Xu Z."/>
            <person name="Masuda Y."/>
            <person name="Itoh H."/>
            <person name="Senoo K."/>
        </authorList>
    </citation>
    <scope>NUCLEOTIDE SEQUENCE [LARGE SCALE GENOMIC DNA]</scope>
    <source>
        <strain evidence="3 4">Red88</strain>
    </source>
</reference>
<dbReference type="InterPro" id="IPR036291">
    <property type="entry name" value="NAD(P)-bd_dom_sf"/>
</dbReference>
<accession>A0A5A9XQR3</accession>